<proteinExistence type="predicted"/>
<protein>
    <recommendedName>
        <fullName evidence="4">Fungal N-terminal domain-containing protein</fullName>
    </recommendedName>
</protein>
<dbReference type="AlphaFoldDB" id="A0A9P8XYZ5"/>
<accession>A0A9P8XYZ5</accession>
<comment type="caution">
    <text evidence="2">The sequence shown here is derived from an EMBL/GenBank/DDBJ whole genome shotgun (WGS) entry which is preliminary data.</text>
</comment>
<dbReference type="GeneID" id="70191649"/>
<evidence type="ECO:0008006" key="4">
    <source>
        <dbReference type="Google" id="ProtNLM"/>
    </source>
</evidence>
<dbReference type="EMBL" id="JAGTJQ010000009">
    <property type="protein sequence ID" value="KAH7025115.1"/>
    <property type="molecule type" value="Genomic_DNA"/>
</dbReference>
<feature type="region of interest" description="Disordered" evidence="1">
    <location>
        <begin position="967"/>
        <end position="997"/>
    </location>
</feature>
<keyword evidence="3" id="KW-1185">Reference proteome</keyword>
<dbReference type="Proteomes" id="UP000756346">
    <property type="component" value="Unassembled WGS sequence"/>
</dbReference>
<feature type="compositionally biased region" description="Basic and acidic residues" evidence="1">
    <location>
        <begin position="967"/>
        <end position="977"/>
    </location>
</feature>
<organism evidence="2 3">
    <name type="scientific">Microdochium trichocladiopsis</name>
    <dbReference type="NCBI Taxonomy" id="1682393"/>
    <lineage>
        <taxon>Eukaryota</taxon>
        <taxon>Fungi</taxon>
        <taxon>Dikarya</taxon>
        <taxon>Ascomycota</taxon>
        <taxon>Pezizomycotina</taxon>
        <taxon>Sordariomycetes</taxon>
        <taxon>Xylariomycetidae</taxon>
        <taxon>Xylariales</taxon>
        <taxon>Microdochiaceae</taxon>
        <taxon>Microdochium</taxon>
    </lineage>
</organism>
<gene>
    <name evidence="2" type="ORF">B0I36DRAFT_417155</name>
</gene>
<dbReference type="RefSeq" id="XP_046008663.1">
    <property type="nucleotide sequence ID" value="XM_046162103.1"/>
</dbReference>
<sequence length="1083" mass="119839">MDVAGVALGAISLAIEVTKGIINFTEAVKSKENDLKGLRQKATTLSSTLVLVGQTLQRVQATATNAQAPTTVSLLHATAKSIESCKSDLLDLNQFLFDYTECSSTDADFKEKCLSAWKKLKYGFKHGEVGEMERKLASVNSVLEVGLQSLGLNVIIDQSTSIANAQHEASQAILAKAESHAQSLSQVQSDATEILQTLDTAQTAVDVLGPLLAEVLQSSIPALQTHIETASRDTASNLDAMSSRLESLSLSHHATILTKVDTMMQTQADLLEAISAQPGYASSSSQSARLAMQQLCQQPDLLATSMSSRDSIEATRELTDMETTELYSRSGTRAVCNCRAYRVSHSRQAQRGISRVFMSTGREIIQHSRECSLSTYNRTMETAERAVAFRVRFLNTLIDAAFKFTYGWRGGAGGLNISSKLVMSHSPLALNGVLWVDFHDSPEGNAALDLLLPRYVQSDTANAKLDYRIMLELRPDPLSEAIVLDDAVSVTEMVRCQPYLLGDQAALGHGTHVELALFTGQCFEALVSGLILGEQDGNDLASAKLRGVAEYQNSSGETLAELVLTICSEQMHGRVHELCWCYSHMVQLFKIRCRIRSSRSFFRRILRLVCPPSSECLALYLSELAHRRDHLRDLARRHLSRQEVTEFALNQDAPLDRHTLQVVQHLRNLGIKISSFLTTADDDSDLRPIWHLLFEVVAEASRKGSLHRTHMYSAIASGLRRAGFHDSEAPFSDGSNFLYQLVHVVGQSEENWRYPPWDLLKYAVSGGADWTTTIQSTWNLYCASSKSCKICRATKSKQGVTIAHVLAVGLRYVHAKLGYTVKEPKSRRSLLANISHLTHMDSSLCLCSGTGRTPFMYWLTESLAVLDNGTPWRSPQWLADRLLEMIAEFGTSWNTQHYLAAFRLLTFEALSLEHTCGLTPDDEPPLHDPDNAHDELVESLFHEIVAECYSMIGGRTGYVLAQEKPVEQDLPEEREPGDQDQETGNTPNSDILAGSTFASSDGFSDSARPLWQHWLGVWVTRLNRVLDSLHDQSIRDNHKQAAESIGVVWCEPPPPSPPSGDESVEEQADRSNLEYWLAKLDEI</sequence>
<reference evidence="2" key="1">
    <citation type="journal article" date="2021" name="Nat. Commun.">
        <title>Genetic determinants of endophytism in the Arabidopsis root mycobiome.</title>
        <authorList>
            <person name="Mesny F."/>
            <person name="Miyauchi S."/>
            <person name="Thiergart T."/>
            <person name="Pickel B."/>
            <person name="Atanasova L."/>
            <person name="Karlsson M."/>
            <person name="Huettel B."/>
            <person name="Barry K.W."/>
            <person name="Haridas S."/>
            <person name="Chen C."/>
            <person name="Bauer D."/>
            <person name="Andreopoulos W."/>
            <person name="Pangilinan J."/>
            <person name="LaButti K."/>
            <person name="Riley R."/>
            <person name="Lipzen A."/>
            <person name="Clum A."/>
            <person name="Drula E."/>
            <person name="Henrissat B."/>
            <person name="Kohler A."/>
            <person name="Grigoriev I.V."/>
            <person name="Martin F.M."/>
            <person name="Hacquard S."/>
        </authorList>
    </citation>
    <scope>NUCLEOTIDE SEQUENCE</scope>
    <source>
        <strain evidence="2">MPI-CAGE-CH-0230</strain>
    </source>
</reference>
<evidence type="ECO:0000313" key="3">
    <source>
        <dbReference type="Proteomes" id="UP000756346"/>
    </source>
</evidence>
<evidence type="ECO:0000313" key="2">
    <source>
        <dbReference type="EMBL" id="KAH7025115.1"/>
    </source>
</evidence>
<dbReference type="OrthoDB" id="1577640at2759"/>
<evidence type="ECO:0000256" key="1">
    <source>
        <dbReference type="SAM" id="MobiDB-lite"/>
    </source>
</evidence>
<name>A0A9P8XYZ5_9PEZI</name>